<dbReference type="EMBL" id="VSRR010039383">
    <property type="protein sequence ID" value="MPC74650.1"/>
    <property type="molecule type" value="Genomic_DNA"/>
</dbReference>
<accession>A0A5B7HQD1</accession>
<name>A0A5B7HQD1_PORTR</name>
<protein>
    <submittedName>
        <fullName evidence="1">Uncharacterized protein</fullName>
    </submittedName>
</protein>
<sequence>MLQNVCKRETKTPPPPVYDKEYDEDLAKLRSLVSLCPGRHQGKNTPSLTLLLSFFTFSCLRRLKLHGYSYIFSV</sequence>
<comment type="caution">
    <text evidence="1">The sequence shown here is derived from an EMBL/GenBank/DDBJ whole genome shotgun (WGS) entry which is preliminary data.</text>
</comment>
<gene>
    <name evidence="1" type="ORF">E2C01_069019</name>
</gene>
<evidence type="ECO:0000313" key="2">
    <source>
        <dbReference type="Proteomes" id="UP000324222"/>
    </source>
</evidence>
<proteinExistence type="predicted"/>
<organism evidence="1 2">
    <name type="scientific">Portunus trituberculatus</name>
    <name type="common">Swimming crab</name>
    <name type="synonym">Neptunus trituberculatus</name>
    <dbReference type="NCBI Taxonomy" id="210409"/>
    <lineage>
        <taxon>Eukaryota</taxon>
        <taxon>Metazoa</taxon>
        <taxon>Ecdysozoa</taxon>
        <taxon>Arthropoda</taxon>
        <taxon>Crustacea</taxon>
        <taxon>Multicrustacea</taxon>
        <taxon>Malacostraca</taxon>
        <taxon>Eumalacostraca</taxon>
        <taxon>Eucarida</taxon>
        <taxon>Decapoda</taxon>
        <taxon>Pleocyemata</taxon>
        <taxon>Brachyura</taxon>
        <taxon>Eubrachyura</taxon>
        <taxon>Portunoidea</taxon>
        <taxon>Portunidae</taxon>
        <taxon>Portuninae</taxon>
        <taxon>Portunus</taxon>
    </lineage>
</organism>
<reference evidence="1 2" key="1">
    <citation type="submission" date="2019-05" db="EMBL/GenBank/DDBJ databases">
        <title>Another draft genome of Portunus trituberculatus and its Hox gene families provides insights of decapod evolution.</title>
        <authorList>
            <person name="Jeong J.-H."/>
            <person name="Song I."/>
            <person name="Kim S."/>
            <person name="Choi T."/>
            <person name="Kim D."/>
            <person name="Ryu S."/>
            <person name="Kim W."/>
        </authorList>
    </citation>
    <scope>NUCLEOTIDE SEQUENCE [LARGE SCALE GENOMIC DNA]</scope>
    <source>
        <tissue evidence="1">Muscle</tissue>
    </source>
</reference>
<evidence type="ECO:0000313" key="1">
    <source>
        <dbReference type="EMBL" id="MPC74650.1"/>
    </source>
</evidence>
<dbReference type="AlphaFoldDB" id="A0A5B7HQD1"/>
<dbReference type="Proteomes" id="UP000324222">
    <property type="component" value="Unassembled WGS sequence"/>
</dbReference>
<keyword evidence="2" id="KW-1185">Reference proteome</keyword>